<dbReference type="Proteomes" id="UP000800039">
    <property type="component" value="Unassembled WGS sequence"/>
</dbReference>
<dbReference type="PANTHER" id="PTHR12736:SF7">
    <property type="entry name" value="LANC-LIKE PROTEIN 3"/>
    <property type="match status" value="1"/>
</dbReference>
<gene>
    <name evidence="3" type="ORF">K460DRAFT_407207</name>
</gene>
<dbReference type="CDD" id="cd04794">
    <property type="entry name" value="euk_LANCL"/>
    <property type="match status" value="1"/>
</dbReference>
<accession>A0A9P4GBZ4</accession>
<dbReference type="GO" id="GO:0005886">
    <property type="term" value="C:plasma membrane"/>
    <property type="evidence" value="ECO:0007669"/>
    <property type="project" value="TreeGrafter"/>
</dbReference>
<evidence type="ECO:0000313" key="3">
    <source>
        <dbReference type="EMBL" id="KAF1842822.1"/>
    </source>
</evidence>
<dbReference type="Gene3D" id="1.50.10.10">
    <property type="match status" value="1"/>
</dbReference>
<keyword evidence="1" id="KW-0862">Zinc</keyword>
<feature type="compositionally biased region" description="Low complexity" evidence="2">
    <location>
        <begin position="1"/>
        <end position="12"/>
    </location>
</feature>
<dbReference type="RefSeq" id="XP_040785385.1">
    <property type="nucleotide sequence ID" value="XM_040937045.1"/>
</dbReference>
<keyword evidence="1" id="KW-0479">Metal-binding</keyword>
<dbReference type="OrthoDB" id="10257263at2759"/>
<feature type="compositionally biased region" description="Low complexity" evidence="2">
    <location>
        <begin position="116"/>
        <end position="126"/>
    </location>
</feature>
<dbReference type="EMBL" id="ML976617">
    <property type="protein sequence ID" value="KAF1842822.1"/>
    <property type="molecule type" value="Genomic_DNA"/>
</dbReference>
<protein>
    <submittedName>
        <fullName evidence="3">Uncharacterized protein</fullName>
    </submittedName>
</protein>
<reference evidence="3" key="1">
    <citation type="submission" date="2020-01" db="EMBL/GenBank/DDBJ databases">
        <authorList>
            <consortium name="DOE Joint Genome Institute"/>
            <person name="Haridas S."/>
            <person name="Albert R."/>
            <person name="Binder M."/>
            <person name="Bloem J."/>
            <person name="Labutti K."/>
            <person name="Salamov A."/>
            <person name="Andreopoulos B."/>
            <person name="Baker S.E."/>
            <person name="Barry K."/>
            <person name="Bills G."/>
            <person name="Bluhm B.H."/>
            <person name="Cannon C."/>
            <person name="Castanera R."/>
            <person name="Culley D.E."/>
            <person name="Daum C."/>
            <person name="Ezra D."/>
            <person name="Gonzalez J.B."/>
            <person name="Henrissat B."/>
            <person name="Kuo A."/>
            <person name="Liang C."/>
            <person name="Lipzen A."/>
            <person name="Lutzoni F."/>
            <person name="Magnuson J."/>
            <person name="Mondo S."/>
            <person name="Nolan M."/>
            <person name="Ohm R."/>
            <person name="Pangilinan J."/>
            <person name="Park H.-J."/>
            <person name="Ramirez L."/>
            <person name="Alfaro M."/>
            <person name="Sun H."/>
            <person name="Tritt A."/>
            <person name="Yoshinaga Y."/>
            <person name="Zwiers L.-H."/>
            <person name="Turgeon B.G."/>
            <person name="Goodwin S.B."/>
            <person name="Spatafora J.W."/>
            <person name="Crous P.W."/>
            <person name="Grigoriev I.V."/>
        </authorList>
    </citation>
    <scope>NUCLEOTIDE SEQUENCE</scope>
    <source>
        <strain evidence="3">CBS 394.84</strain>
    </source>
</reference>
<dbReference type="SUPFAM" id="SSF158745">
    <property type="entry name" value="LanC-like"/>
    <property type="match status" value="1"/>
</dbReference>
<feature type="binding site" evidence="1">
    <location>
        <position position="436"/>
    </location>
    <ligand>
        <name>Zn(2+)</name>
        <dbReference type="ChEBI" id="CHEBI:29105"/>
    </ligand>
</feature>
<dbReference type="GO" id="GO:0046872">
    <property type="term" value="F:metal ion binding"/>
    <property type="evidence" value="ECO:0007669"/>
    <property type="project" value="UniProtKB-KW"/>
</dbReference>
<dbReference type="PRINTS" id="PR01950">
    <property type="entry name" value="LANCSUPER"/>
</dbReference>
<feature type="compositionally biased region" description="Polar residues" evidence="2">
    <location>
        <begin position="13"/>
        <end position="26"/>
    </location>
</feature>
<proteinExistence type="predicted"/>
<dbReference type="GO" id="GO:0031179">
    <property type="term" value="P:peptide modification"/>
    <property type="evidence" value="ECO:0007669"/>
    <property type="project" value="InterPro"/>
</dbReference>
<dbReference type="PANTHER" id="PTHR12736">
    <property type="entry name" value="LANC-LIKE PROTEIN"/>
    <property type="match status" value="1"/>
</dbReference>
<dbReference type="GeneID" id="63854295"/>
<evidence type="ECO:0000256" key="2">
    <source>
        <dbReference type="SAM" id="MobiDB-lite"/>
    </source>
</evidence>
<dbReference type="InterPro" id="IPR012341">
    <property type="entry name" value="6hp_glycosidase-like_sf"/>
</dbReference>
<feature type="binding site" evidence="1">
    <location>
        <position position="435"/>
    </location>
    <ligand>
        <name>Zn(2+)</name>
        <dbReference type="ChEBI" id="CHEBI:29105"/>
    </ligand>
</feature>
<organism evidence="3 4">
    <name type="scientific">Cucurbitaria berberidis CBS 394.84</name>
    <dbReference type="NCBI Taxonomy" id="1168544"/>
    <lineage>
        <taxon>Eukaryota</taxon>
        <taxon>Fungi</taxon>
        <taxon>Dikarya</taxon>
        <taxon>Ascomycota</taxon>
        <taxon>Pezizomycotina</taxon>
        <taxon>Dothideomycetes</taxon>
        <taxon>Pleosporomycetidae</taxon>
        <taxon>Pleosporales</taxon>
        <taxon>Pleosporineae</taxon>
        <taxon>Cucurbitariaceae</taxon>
        <taxon>Cucurbitaria</taxon>
    </lineage>
</organism>
<sequence>MSQQLSSSASSQYDNLKPQSQVSRPHTTPEYVQQLDGREIVPLYPQRTRPFAELPAEPVLRPIHQSTILGRNSEHLTKAPTSPADVIVGPLRSQTFSVTPANLVHPLPPEIDLSSSTSVTMSGESVPPTETTAQSAPKSIPRYFKNDAPLARRDPHKQLLASLDRLITEHPPHHVPPGGGLYYGPISVAFLFYALHNIYPDLTLDDYPLNTWSAAYIEQAQAHIKEFPAPSPSKCGISNDIMSLLALYAVTARDPDTVKELCDHAAVMLEPDTSNEWLHGRAGYLYLLRLVRGAFTNNKEIIELIEDTADELIENIVASPRPWKWRGKAYVGAVHGAVGIITQIVLTDPLWAPKLEAELGALLSYQYESGNFPSSLPPGRDRLVQFCHGAPGVVASLLSIRKYFPGLHDRIDRVIAKARESIWERGLLTKEPCLCHGIAGNALALDGKQFEHFMTYTTGHEIKLMGKDGMLEKSDDPSALWCGEAGRAWAWAVADKQLEKRFLGYNDI</sequence>
<feature type="binding site" evidence="1">
    <location>
        <position position="387"/>
    </location>
    <ligand>
        <name>Zn(2+)</name>
        <dbReference type="ChEBI" id="CHEBI:29105"/>
    </ligand>
</feature>
<name>A0A9P4GBZ4_9PLEO</name>
<feature type="region of interest" description="Disordered" evidence="2">
    <location>
        <begin position="1"/>
        <end position="37"/>
    </location>
</feature>
<keyword evidence="4" id="KW-1185">Reference proteome</keyword>
<feature type="region of interest" description="Disordered" evidence="2">
    <location>
        <begin position="116"/>
        <end position="136"/>
    </location>
</feature>
<dbReference type="SMART" id="SM01260">
    <property type="entry name" value="LANC_like"/>
    <property type="match status" value="1"/>
</dbReference>
<evidence type="ECO:0000256" key="1">
    <source>
        <dbReference type="PIRSR" id="PIRSR607822-1"/>
    </source>
</evidence>
<dbReference type="InterPro" id="IPR007822">
    <property type="entry name" value="LANC-like"/>
</dbReference>
<evidence type="ECO:0000313" key="4">
    <source>
        <dbReference type="Proteomes" id="UP000800039"/>
    </source>
</evidence>
<comment type="caution">
    <text evidence="3">The sequence shown here is derived from an EMBL/GenBank/DDBJ whole genome shotgun (WGS) entry which is preliminary data.</text>
</comment>
<dbReference type="Pfam" id="PF05147">
    <property type="entry name" value="LANC_like"/>
    <property type="match status" value="1"/>
</dbReference>
<dbReference type="AlphaFoldDB" id="A0A9P4GBZ4"/>
<dbReference type="GO" id="GO:0005975">
    <property type="term" value="P:carbohydrate metabolic process"/>
    <property type="evidence" value="ECO:0007669"/>
    <property type="project" value="InterPro"/>
</dbReference>